<keyword evidence="3" id="KW-1185">Reference proteome</keyword>
<dbReference type="Proteomes" id="UP000191672">
    <property type="component" value="Unassembled WGS sequence"/>
</dbReference>
<dbReference type="OrthoDB" id="21502at2759"/>
<comment type="caution">
    <text evidence="2">The sequence shown here is derived from an EMBL/GenBank/DDBJ whole genome shotgun (WGS) entry which is preliminary data.</text>
</comment>
<accession>A0A1V6PRZ5</accession>
<dbReference type="AlphaFoldDB" id="A0A1V6PRZ5"/>
<dbReference type="EMBL" id="MDYN01000055">
    <property type="protein sequence ID" value="OQD79276.1"/>
    <property type="molecule type" value="Genomic_DNA"/>
</dbReference>
<proteinExistence type="predicted"/>
<dbReference type="InterPro" id="IPR023213">
    <property type="entry name" value="CAT-like_dom_sf"/>
</dbReference>
<sequence>MAYWVFRQIGLLITACITSLKPLLSPLHGTAQQSSCSDDTTVYQISRNDEAFRDHVKYFAFKFDNVLDHDLIQSSLKKLLEIDHWRKIGGRIKLNGNGRITLHVPKHFDSQNPAFNFHHEKFDMAVSEHTVAAKFPPIKQTQESMVYPNDDFLATFARTEQAPKSIHEFAKSGSPVLSVLVSSFTDATIVGLCWPHILMDGLGYSEFLHNWSLVLAGEEDKVTKPIDINCDPMWEMADPARSDIAEEWALGRHELQGVDLLWFQLRYLWNTMFISPPERRLIMISNDAFHRLVDNTRLELKEWAEEQGESQPPFISDGDILTGWIMKAANKHKTSRTSCPTILGQAFNLRPYLREDFINPPEIAHADVDRKGVYISNMVSAVYTLLPRGFLQDQPVFRIALEQRKAVQQQTEENQVLGLLRHHRETFQRTGKYQPIFGTHDSDLYFVTNAIKLQLQHMIDLSPAIVTDTAEGNSKGITRSNLSSYVSGFQKLNAVFPGIIILKGKDQFGNIWLNPTLRRDCWRGVEQEVQQL</sequence>
<evidence type="ECO:0000256" key="1">
    <source>
        <dbReference type="SAM" id="SignalP"/>
    </source>
</evidence>
<keyword evidence="1" id="KW-0732">Signal</keyword>
<organism evidence="2 3">
    <name type="scientific">Penicillium antarcticum</name>
    <dbReference type="NCBI Taxonomy" id="416450"/>
    <lineage>
        <taxon>Eukaryota</taxon>
        <taxon>Fungi</taxon>
        <taxon>Dikarya</taxon>
        <taxon>Ascomycota</taxon>
        <taxon>Pezizomycotina</taxon>
        <taxon>Eurotiomycetes</taxon>
        <taxon>Eurotiomycetidae</taxon>
        <taxon>Eurotiales</taxon>
        <taxon>Aspergillaceae</taxon>
        <taxon>Penicillium</taxon>
    </lineage>
</organism>
<reference evidence="3" key="1">
    <citation type="journal article" date="2017" name="Nat. Microbiol.">
        <title>Global analysis of biosynthetic gene clusters reveals vast potential of secondary metabolite production in Penicillium species.</title>
        <authorList>
            <person name="Nielsen J.C."/>
            <person name="Grijseels S."/>
            <person name="Prigent S."/>
            <person name="Ji B."/>
            <person name="Dainat J."/>
            <person name="Nielsen K.F."/>
            <person name="Frisvad J.C."/>
            <person name="Workman M."/>
            <person name="Nielsen J."/>
        </authorList>
    </citation>
    <scope>NUCLEOTIDE SEQUENCE [LARGE SCALE GENOMIC DNA]</scope>
    <source>
        <strain evidence="3">IBT 31811</strain>
    </source>
</reference>
<name>A0A1V6PRZ5_9EURO</name>
<feature type="signal peptide" evidence="1">
    <location>
        <begin position="1"/>
        <end position="19"/>
    </location>
</feature>
<protein>
    <submittedName>
        <fullName evidence="2">Uncharacterized protein</fullName>
    </submittedName>
</protein>
<gene>
    <name evidence="2" type="ORF">PENANT_c055G10825</name>
</gene>
<evidence type="ECO:0000313" key="2">
    <source>
        <dbReference type="EMBL" id="OQD79276.1"/>
    </source>
</evidence>
<evidence type="ECO:0000313" key="3">
    <source>
        <dbReference type="Proteomes" id="UP000191672"/>
    </source>
</evidence>
<feature type="chain" id="PRO_5012912544" evidence="1">
    <location>
        <begin position="20"/>
        <end position="532"/>
    </location>
</feature>
<dbReference type="Gene3D" id="3.30.559.10">
    <property type="entry name" value="Chloramphenicol acetyltransferase-like domain"/>
    <property type="match status" value="2"/>
</dbReference>